<dbReference type="GO" id="GO:0032259">
    <property type="term" value="P:methylation"/>
    <property type="evidence" value="ECO:0007669"/>
    <property type="project" value="UniProtKB-KW"/>
</dbReference>
<keyword evidence="6" id="KW-1185">Reference proteome</keyword>
<keyword evidence="5" id="KW-0489">Methyltransferase</keyword>
<proteinExistence type="predicted"/>
<dbReference type="Pfam" id="PF13489">
    <property type="entry name" value="Methyltransf_23"/>
    <property type="match status" value="1"/>
</dbReference>
<dbReference type="CDD" id="cd02440">
    <property type="entry name" value="AdoMet_MTases"/>
    <property type="match status" value="1"/>
</dbReference>
<dbReference type="CDD" id="cd04186">
    <property type="entry name" value="GT_2_like_c"/>
    <property type="match status" value="1"/>
</dbReference>
<protein>
    <submittedName>
        <fullName evidence="5">Glycosyltransferase involved in cell wall biosynthesis/2-polyprenyl-3-methyl-5-hydroxy-6-metoxy-1, 4-benzoquinol methylase</fullName>
    </submittedName>
</protein>
<dbReference type="SUPFAM" id="SSF48452">
    <property type="entry name" value="TPR-like"/>
    <property type="match status" value="2"/>
</dbReference>
<dbReference type="Gene3D" id="1.25.40.10">
    <property type="entry name" value="Tetratricopeptide repeat domain"/>
    <property type="match status" value="3"/>
</dbReference>
<dbReference type="Pfam" id="PF00535">
    <property type="entry name" value="Glycos_transf_2"/>
    <property type="match status" value="2"/>
</dbReference>
<feature type="repeat" description="TPR" evidence="3">
    <location>
        <begin position="750"/>
        <end position="783"/>
    </location>
</feature>
<dbReference type="Gene3D" id="3.40.50.150">
    <property type="entry name" value="Vaccinia Virus protein VP39"/>
    <property type="match status" value="1"/>
</dbReference>
<dbReference type="SMART" id="SM00028">
    <property type="entry name" value="TPR"/>
    <property type="match status" value="4"/>
</dbReference>
<dbReference type="PROSITE" id="PS50005">
    <property type="entry name" value="TPR"/>
    <property type="match status" value="2"/>
</dbReference>
<keyword evidence="1" id="KW-0677">Repeat</keyword>
<gene>
    <name evidence="5" type="ORF">M2350_002631</name>
</gene>
<evidence type="ECO:0000313" key="5">
    <source>
        <dbReference type="EMBL" id="MCS3920202.1"/>
    </source>
</evidence>
<dbReference type="Pfam" id="PF07719">
    <property type="entry name" value="TPR_2"/>
    <property type="match status" value="1"/>
</dbReference>
<dbReference type="SUPFAM" id="SSF53335">
    <property type="entry name" value="S-adenosyl-L-methionine-dependent methyltransferases"/>
    <property type="match status" value="1"/>
</dbReference>
<feature type="domain" description="Glycosyltransferase 2-like" evidence="4">
    <location>
        <begin position="254"/>
        <end position="423"/>
    </location>
</feature>
<dbReference type="PANTHER" id="PTHR43630">
    <property type="entry name" value="POLY-BETA-1,6-N-ACETYL-D-GLUCOSAMINE SYNTHASE"/>
    <property type="match status" value="1"/>
</dbReference>
<organism evidence="5 6">
    <name type="scientific">Candidatus Fervidibacter sacchari</name>
    <dbReference type="NCBI Taxonomy" id="1448929"/>
    <lineage>
        <taxon>Bacteria</taxon>
        <taxon>Candidatus Fervidibacterota</taxon>
        <taxon>Candidatus Fervidibacter</taxon>
    </lineage>
</organism>
<dbReference type="GO" id="GO:0008168">
    <property type="term" value="F:methyltransferase activity"/>
    <property type="evidence" value="ECO:0007669"/>
    <property type="project" value="UniProtKB-KW"/>
</dbReference>
<dbReference type="PANTHER" id="PTHR43630:SF2">
    <property type="entry name" value="GLYCOSYLTRANSFERASE"/>
    <property type="match status" value="1"/>
</dbReference>
<dbReference type="InterPro" id="IPR029044">
    <property type="entry name" value="Nucleotide-diphossugar_trans"/>
</dbReference>
<comment type="caution">
    <text evidence="5">The sequence shown here is derived from an EMBL/GenBank/DDBJ whole genome shotgun (WGS) entry which is preliminary data.</text>
</comment>
<dbReference type="Proteomes" id="UP001204798">
    <property type="component" value="Unassembled WGS sequence"/>
</dbReference>
<sequence>MMGGFGSGVKSELYATKTVQYQREYAHQPVCNLFMLELVPKSAQRILDIGCCMGGAGRILKQRQPCEVWGVEISPELARIAAQHYERVIVGDIEDDSVWQQLPKGYFDCVICGEVLEHLISPDRVLKRLHEVTVPDCTLVLSVPHVGHASVIRKILRGEFDYEPTGILDDSHLRFFSRKNLWRLLMESGWLVTHSITGIVPHDLPDDLRNALLLNGWSTPASLSETQIMGIAVAARPMPSDVAMGNEPTDGLVSIIVLNWNNLRYLRRCVESVFAHTRQPFELIIVDNGSTDGSRRYLNELVRQHRNVKVVLNERNIGAPAGRNCGLAVAEGDFIVFLDSDTVMTKGWLDNLLRWMEIDPTIGMVGPCSNFASGQQIEVNYRNLKEMHEFAEKWCAQHFGTGWETAALISFCVLMRRSVIDAIGGMDARFGLIMHEDIDHSLRARVAGFRCWLALDAFVHHYGNKTSGRLGVEKMMDAAFPRFKEKWNLPEEAEKYRPRIMLVPELFDPRRRPPQPKDLYEPLPDPSTLKVLDGRKFKPLISLCMIVKDEAENLPRCLESVKGIVDEIVIVDTGSTDETPQIAERYGAKVIRFEWTGSFSDARNESLRHAKGEWILWLDADEALAEGKERLRALLEENDGIRPSSHAPRPVYDGFILPMVSFVGVRSHREGHVHPAFRLFRNLPGISFERNLHEQIASSIKKVKPDAKFGVLPVWVEHYGYLRPMVQRKGKVARNLELAKKDLHANPFDPFAWYNLGREYMRLNQWERAFYCFRRALFHLGDNFTPYLLRCLCDAVECLTRLDRHQQALAFLKEAQQLPITTPDLWMLEGKVRFAIGDWSSALKAFQRALQFPQQLPTDFDWTEGSTSYGAWHWMGLCFQKMGQLGEALRCFGIAIQQALVRRRYYEPAVNSFVSLALPQCRSPMDLEQLLEPFVPNGFSSHPPLAVLVAKAALSQFPLPSSAISIAEQLIGIAEERGENGNALKVDPIERQFVQAKLSLLQHRYSEAAKIFAQVPLTEPEGVAAWNLRILAHALAGEWDEAFNACGSDSLWQWLLRRWQGLTVPTNGEIADLPQELLPALMENFRELLALLLQLQEFERYEQALDLLKWLVPDEKERAEFLGSLYGQFGFWDMVLETLLPLAQDGGMSRESWRLLAKACQHKGFYDEAAAILLRLIESDERKDEALADYMALAGCYIAAGDSERAEAVLALAQQLAT</sequence>
<dbReference type="SUPFAM" id="SSF53448">
    <property type="entry name" value="Nucleotide-diphospho-sugar transferases"/>
    <property type="match status" value="2"/>
</dbReference>
<dbReference type="Gene3D" id="3.90.550.10">
    <property type="entry name" value="Spore Coat Polysaccharide Biosynthesis Protein SpsA, Chain A"/>
    <property type="match status" value="2"/>
</dbReference>
<evidence type="ECO:0000256" key="1">
    <source>
        <dbReference type="ARBA" id="ARBA00022737"/>
    </source>
</evidence>
<dbReference type="CDD" id="cd02511">
    <property type="entry name" value="Beta4Glucosyltransferase"/>
    <property type="match status" value="1"/>
</dbReference>
<accession>A0ABT2EQJ2</accession>
<feature type="repeat" description="TPR" evidence="3">
    <location>
        <begin position="823"/>
        <end position="856"/>
    </location>
</feature>
<reference evidence="5 6" key="1">
    <citation type="submission" date="2022-08" db="EMBL/GenBank/DDBJ databases">
        <title>Bacterial and archaeal communities from various locations to study Microbial Dark Matter (Phase II).</title>
        <authorList>
            <person name="Stepanauskas R."/>
        </authorList>
    </citation>
    <scope>NUCLEOTIDE SEQUENCE [LARGE SCALE GENOMIC DNA]</scope>
    <source>
        <strain evidence="5 6">PD1</strain>
    </source>
</reference>
<dbReference type="InterPro" id="IPR001173">
    <property type="entry name" value="Glyco_trans_2-like"/>
</dbReference>
<dbReference type="InterPro" id="IPR011990">
    <property type="entry name" value="TPR-like_helical_dom_sf"/>
</dbReference>
<keyword evidence="5" id="KW-0808">Transferase</keyword>
<name>A0ABT2EQJ2_9BACT</name>
<evidence type="ECO:0000256" key="2">
    <source>
        <dbReference type="ARBA" id="ARBA00022803"/>
    </source>
</evidence>
<dbReference type="InterPro" id="IPR013105">
    <property type="entry name" value="TPR_2"/>
</dbReference>
<dbReference type="RefSeq" id="WP_259098440.1">
    <property type="nucleotide sequence ID" value="NZ_CP130454.1"/>
</dbReference>
<evidence type="ECO:0000259" key="4">
    <source>
        <dbReference type="Pfam" id="PF00535"/>
    </source>
</evidence>
<dbReference type="InterPro" id="IPR029063">
    <property type="entry name" value="SAM-dependent_MTases_sf"/>
</dbReference>
<evidence type="ECO:0000313" key="6">
    <source>
        <dbReference type="Proteomes" id="UP001204798"/>
    </source>
</evidence>
<keyword evidence="2 3" id="KW-0802">TPR repeat</keyword>
<dbReference type="InterPro" id="IPR019734">
    <property type="entry name" value="TPR_rpt"/>
</dbReference>
<dbReference type="EMBL" id="JANUCP010000005">
    <property type="protein sequence ID" value="MCS3920202.1"/>
    <property type="molecule type" value="Genomic_DNA"/>
</dbReference>
<evidence type="ECO:0000256" key="3">
    <source>
        <dbReference type="PROSITE-ProRule" id="PRU00339"/>
    </source>
</evidence>
<feature type="domain" description="Glycosyltransferase 2-like" evidence="4">
    <location>
        <begin position="542"/>
        <end position="635"/>
    </location>
</feature>